<organism evidence="1 2">
    <name type="scientific">Tanacetum coccineum</name>
    <dbReference type="NCBI Taxonomy" id="301880"/>
    <lineage>
        <taxon>Eukaryota</taxon>
        <taxon>Viridiplantae</taxon>
        <taxon>Streptophyta</taxon>
        <taxon>Embryophyta</taxon>
        <taxon>Tracheophyta</taxon>
        <taxon>Spermatophyta</taxon>
        <taxon>Magnoliopsida</taxon>
        <taxon>eudicotyledons</taxon>
        <taxon>Gunneridae</taxon>
        <taxon>Pentapetalae</taxon>
        <taxon>asterids</taxon>
        <taxon>campanulids</taxon>
        <taxon>Asterales</taxon>
        <taxon>Asteraceae</taxon>
        <taxon>Asteroideae</taxon>
        <taxon>Anthemideae</taxon>
        <taxon>Anthemidinae</taxon>
        <taxon>Tanacetum</taxon>
    </lineage>
</organism>
<comment type="caution">
    <text evidence="1">The sequence shown here is derived from an EMBL/GenBank/DDBJ whole genome shotgun (WGS) entry which is preliminary data.</text>
</comment>
<sequence length="317" mass="35655">MDFIYLTFLVQNILITPHILLRHITTLAPSAFFLNLATASNPVQHARTKHIEIDCHFVREKIKAGQILPTYVSTTSQTADVLTKALFTPLFNGCLSKLGMCDPYTLPTCGGGGDIGIHNAKNTKKVNSSHKVLGIAPVAIIDRQLPFEYTIASRSTDVMVMALPVQNINHSAFRSMFEREKLSGNNFNDWFRQLKKELKLCEEKTAKSSIDEPPEVELKDLPPHLEYAFLEDNNKFSVIISKDLSVDEKTTLIKCMKKVVPSSRTKATKDIISIGSFVEVLVLNHYVLVRKILGKLSKLHDEVAQNKTNIQEPRKPW</sequence>
<gene>
    <name evidence="1" type="ORF">Tco_0803059</name>
</gene>
<protein>
    <submittedName>
        <fullName evidence="1">Homogeneously-staining region</fullName>
    </submittedName>
</protein>
<name>A0ABQ5A391_9ASTR</name>
<dbReference type="EMBL" id="BQNB010011860">
    <property type="protein sequence ID" value="GJS96091.1"/>
    <property type="molecule type" value="Genomic_DNA"/>
</dbReference>
<accession>A0ABQ5A391</accession>
<evidence type="ECO:0000313" key="1">
    <source>
        <dbReference type="EMBL" id="GJS96091.1"/>
    </source>
</evidence>
<dbReference type="CDD" id="cd09272">
    <property type="entry name" value="RNase_HI_RT_Ty1"/>
    <property type="match status" value="1"/>
</dbReference>
<proteinExistence type="predicted"/>
<reference evidence="1" key="1">
    <citation type="journal article" date="2022" name="Int. J. Mol. Sci.">
        <title>Draft Genome of Tanacetum Coccineum: Genomic Comparison of Closely Related Tanacetum-Family Plants.</title>
        <authorList>
            <person name="Yamashiro T."/>
            <person name="Shiraishi A."/>
            <person name="Nakayama K."/>
            <person name="Satake H."/>
        </authorList>
    </citation>
    <scope>NUCLEOTIDE SEQUENCE</scope>
</reference>
<evidence type="ECO:0000313" key="2">
    <source>
        <dbReference type="Proteomes" id="UP001151760"/>
    </source>
</evidence>
<dbReference type="Proteomes" id="UP001151760">
    <property type="component" value="Unassembled WGS sequence"/>
</dbReference>
<keyword evidence="2" id="KW-1185">Reference proteome</keyword>
<reference evidence="1" key="2">
    <citation type="submission" date="2022-01" db="EMBL/GenBank/DDBJ databases">
        <authorList>
            <person name="Yamashiro T."/>
            <person name="Shiraishi A."/>
            <person name="Satake H."/>
            <person name="Nakayama K."/>
        </authorList>
    </citation>
    <scope>NUCLEOTIDE SEQUENCE</scope>
</reference>